<proteinExistence type="predicted"/>
<dbReference type="InterPro" id="IPR050270">
    <property type="entry name" value="DegV_domain_contain"/>
</dbReference>
<dbReference type="Gene3D" id="3.30.1180.10">
    <property type="match status" value="1"/>
</dbReference>
<dbReference type="InterPro" id="IPR003797">
    <property type="entry name" value="DegV"/>
</dbReference>
<dbReference type="PANTHER" id="PTHR33434:SF2">
    <property type="entry name" value="FATTY ACID-BINDING PROTEIN TM_1468"/>
    <property type="match status" value="1"/>
</dbReference>
<dbReference type="InterPro" id="IPR043168">
    <property type="entry name" value="DegV_C"/>
</dbReference>
<reference evidence="2" key="1">
    <citation type="submission" date="2019-11" db="EMBL/GenBank/DDBJ databases">
        <authorList>
            <person name="Feng L."/>
        </authorList>
    </citation>
    <scope>NUCLEOTIDE SEQUENCE</scope>
    <source>
        <strain evidence="2">CnexileLFYP112</strain>
    </source>
</reference>
<protein>
    <submittedName>
        <fullName evidence="2">DegV domain-containing protein</fullName>
    </submittedName>
</protein>
<keyword evidence="1" id="KW-0446">Lipid-binding</keyword>
<accession>A0A6N2TL33</accession>
<dbReference type="AlphaFoldDB" id="A0A6N2TL33"/>
<gene>
    <name evidence="2" type="ORF">CNLFYP112_00382</name>
</gene>
<name>A0A6N2TL33_9FIRM</name>
<sequence length="280" mass="31248">MMIITDSASDITKQEALEMNIRIVSLKIRFSDGEFHQNTEEDFSVFFEKLAAEKDLPTTSQPSPEEFLELYEEAKDAGEEVLVITLSSGLSGTVNAANLAKQMAEYEKIWIVDSEQAIITQRFLVQRAVKMRKEGKGVEEIVACLEDLKKRLTVCGMLNTLTYLKKGGRIPAPLAVLGNALQIKPVIELKDKVLVMLGKARGQKGGMKYLWKEFGSYEIDKNEPVYFGYTSDKEIVEQFMEKTVAEYGLKKYEIYPVGGIIGTHVGPGCIAISFAKKGKL</sequence>
<dbReference type="EMBL" id="CACRTG010000012">
    <property type="protein sequence ID" value="VYT05442.1"/>
    <property type="molecule type" value="Genomic_DNA"/>
</dbReference>
<dbReference type="PROSITE" id="PS51482">
    <property type="entry name" value="DEGV"/>
    <property type="match status" value="1"/>
</dbReference>
<evidence type="ECO:0000256" key="1">
    <source>
        <dbReference type="ARBA" id="ARBA00023121"/>
    </source>
</evidence>
<dbReference type="Gene3D" id="3.40.50.10170">
    <property type="match status" value="1"/>
</dbReference>
<dbReference type="GO" id="GO:0008289">
    <property type="term" value="F:lipid binding"/>
    <property type="evidence" value="ECO:0007669"/>
    <property type="project" value="UniProtKB-KW"/>
</dbReference>
<dbReference type="Pfam" id="PF02645">
    <property type="entry name" value="DegV"/>
    <property type="match status" value="1"/>
</dbReference>
<dbReference type="SUPFAM" id="SSF82549">
    <property type="entry name" value="DAK1/DegV-like"/>
    <property type="match status" value="1"/>
</dbReference>
<organism evidence="2">
    <name type="scientific">[Clostridium] nexile</name>
    <dbReference type="NCBI Taxonomy" id="29361"/>
    <lineage>
        <taxon>Bacteria</taxon>
        <taxon>Bacillati</taxon>
        <taxon>Bacillota</taxon>
        <taxon>Clostridia</taxon>
        <taxon>Lachnospirales</taxon>
        <taxon>Lachnospiraceae</taxon>
        <taxon>Tyzzerella</taxon>
    </lineage>
</organism>
<dbReference type="NCBIfam" id="TIGR00762">
    <property type="entry name" value="DegV"/>
    <property type="match status" value="1"/>
</dbReference>
<evidence type="ECO:0000313" key="2">
    <source>
        <dbReference type="EMBL" id="VYT05442.1"/>
    </source>
</evidence>
<dbReference type="PANTHER" id="PTHR33434">
    <property type="entry name" value="DEGV DOMAIN-CONTAINING PROTEIN DR_1986-RELATED"/>
    <property type="match status" value="1"/>
</dbReference>